<keyword evidence="2" id="KW-1185">Reference proteome</keyword>
<organism evidence="1 2">
    <name type="scientific">Shewanella surugensis</name>
    <dbReference type="NCBI Taxonomy" id="212020"/>
    <lineage>
        <taxon>Bacteria</taxon>
        <taxon>Pseudomonadati</taxon>
        <taxon>Pseudomonadota</taxon>
        <taxon>Gammaproteobacteria</taxon>
        <taxon>Alteromonadales</taxon>
        <taxon>Shewanellaceae</taxon>
        <taxon>Shewanella</taxon>
    </lineage>
</organism>
<dbReference type="EMBL" id="JAKIKS010000042">
    <property type="protein sequence ID" value="MCL1125218.1"/>
    <property type="molecule type" value="Genomic_DNA"/>
</dbReference>
<gene>
    <name evidence="1" type="ORF">L2764_12215</name>
</gene>
<reference evidence="1 2" key="1">
    <citation type="submission" date="2022-01" db="EMBL/GenBank/DDBJ databases">
        <title>Whole genome-based taxonomy of the Shewanellaceae.</title>
        <authorList>
            <person name="Martin-Rodriguez A.J."/>
        </authorList>
    </citation>
    <scope>NUCLEOTIDE SEQUENCE [LARGE SCALE GENOMIC DNA]</scope>
    <source>
        <strain evidence="1 2">DSM 17177</strain>
    </source>
</reference>
<sequence>MRCQIPLFSNNSESTDAVFTRIWSNKATISKAAQRGTVNQASNSLSFIATQTNADLIQYNLRLIASLAHCNTDWQRLDDWYQVKKNQHNKINAKVEIKEVLNE</sequence>
<comment type="caution">
    <text evidence="1">The sequence shown here is derived from an EMBL/GenBank/DDBJ whole genome shotgun (WGS) entry which is preliminary data.</text>
</comment>
<evidence type="ECO:0000313" key="1">
    <source>
        <dbReference type="EMBL" id="MCL1125218.1"/>
    </source>
</evidence>
<dbReference type="RefSeq" id="WP_248940533.1">
    <property type="nucleotide sequence ID" value="NZ_JAKIKS010000042.1"/>
</dbReference>
<evidence type="ECO:0000313" key="2">
    <source>
        <dbReference type="Proteomes" id="UP001203423"/>
    </source>
</evidence>
<protein>
    <submittedName>
        <fullName evidence="1">Uncharacterized protein</fullName>
    </submittedName>
</protein>
<accession>A0ABT0LC26</accession>
<proteinExistence type="predicted"/>
<dbReference type="Proteomes" id="UP001203423">
    <property type="component" value="Unassembled WGS sequence"/>
</dbReference>
<name>A0ABT0LC26_9GAMM</name>